<dbReference type="GO" id="GO:0016020">
    <property type="term" value="C:membrane"/>
    <property type="evidence" value="ECO:0007669"/>
    <property type="project" value="UniProtKB-SubCell"/>
</dbReference>
<feature type="domain" description="Wall-associated receptor kinase galacturonan-binding" evidence="4">
    <location>
        <begin position="49"/>
        <end position="109"/>
    </location>
</feature>
<dbReference type="Pfam" id="PF13947">
    <property type="entry name" value="GUB_WAK_bind"/>
    <property type="match status" value="1"/>
</dbReference>
<proteinExistence type="predicted"/>
<accession>A0AA87ZS01</accession>
<dbReference type="EMBL" id="BTGU01000008">
    <property type="protein sequence ID" value="GMN38629.1"/>
    <property type="molecule type" value="Genomic_DNA"/>
</dbReference>
<feature type="transmembrane region" description="Helical" evidence="3">
    <location>
        <begin position="20"/>
        <end position="39"/>
    </location>
</feature>
<reference evidence="5" key="1">
    <citation type="submission" date="2023-07" db="EMBL/GenBank/DDBJ databases">
        <title>draft genome sequence of fig (Ficus carica).</title>
        <authorList>
            <person name="Takahashi T."/>
            <person name="Nishimura K."/>
        </authorList>
    </citation>
    <scope>NUCLEOTIDE SEQUENCE</scope>
</reference>
<organism evidence="5 6">
    <name type="scientific">Ficus carica</name>
    <name type="common">Common fig</name>
    <dbReference type="NCBI Taxonomy" id="3494"/>
    <lineage>
        <taxon>Eukaryota</taxon>
        <taxon>Viridiplantae</taxon>
        <taxon>Streptophyta</taxon>
        <taxon>Embryophyta</taxon>
        <taxon>Tracheophyta</taxon>
        <taxon>Spermatophyta</taxon>
        <taxon>Magnoliopsida</taxon>
        <taxon>eudicotyledons</taxon>
        <taxon>Gunneridae</taxon>
        <taxon>Pentapetalae</taxon>
        <taxon>rosids</taxon>
        <taxon>fabids</taxon>
        <taxon>Rosales</taxon>
        <taxon>Moraceae</taxon>
        <taxon>Ficeae</taxon>
        <taxon>Ficus</taxon>
    </lineage>
</organism>
<comment type="caution">
    <text evidence="5">The sequence shown here is derived from an EMBL/GenBank/DDBJ whole genome shotgun (WGS) entry which is preliminary data.</text>
</comment>
<dbReference type="InterPro" id="IPR025287">
    <property type="entry name" value="WAK_GUB"/>
</dbReference>
<evidence type="ECO:0000313" key="5">
    <source>
        <dbReference type="EMBL" id="GMN38629.1"/>
    </source>
</evidence>
<keyword evidence="2" id="KW-0732">Signal</keyword>
<evidence type="ECO:0000256" key="2">
    <source>
        <dbReference type="ARBA" id="ARBA00022729"/>
    </source>
</evidence>
<evidence type="ECO:0000259" key="4">
    <source>
        <dbReference type="Pfam" id="PF13947"/>
    </source>
</evidence>
<dbReference type="GO" id="GO:0030247">
    <property type="term" value="F:polysaccharide binding"/>
    <property type="evidence" value="ECO:0007669"/>
    <property type="project" value="InterPro"/>
</dbReference>
<keyword evidence="3" id="KW-0472">Membrane</keyword>
<dbReference type="AlphaFoldDB" id="A0AA87ZS01"/>
<comment type="subcellular location">
    <subcellularLocation>
        <location evidence="1">Membrane</location>
        <topology evidence="1">Single-pass membrane protein</topology>
    </subcellularLocation>
</comment>
<feature type="non-terminal residue" evidence="5">
    <location>
        <position position="109"/>
    </location>
</feature>
<keyword evidence="3" id="KW-1133">Transmembrane helix</keyword>
<dbReference type="Proteomes" id="UP001187192">
    <property type="component" value="Unassembled WGS sequence"/>
</dbReference>
<evidence type="ECO:0000313" key="6">
    <source>
        <dbReference type="Proteomes" id="UP001187192"/>
    </source>
</evidence>
<dbReference type="PANTHER" id="PTHR33138">
    <property type="entry name" value="OS01G0690200 PROTEIN"/>
    <property type="match status" value="1"/>
</dbReference>
<evidence type="ECO:0000256" key="3">
    <source>
        <dbReference type="SAM" id="Phobius"/>
    </source>
</evidence>
<evidence type="ECO:0000256" key="1">
    <source>
        <dbReference type="ARBA" id="ARBA00004167"/>
    </source>
</evidence>
<keyword evidence="3" id="KW-0812">Transmembrane</keyword>
<sequence length="109" mass="12604">MKILISNLTISSVFSPQPLINLISILLITISCLFSYNFVGAVDQYFQNCSISRFCGSQPISFPFYFDDEHNYCGYPGFRLSCNYSNGYRIPILNFYGDEYIVHTIFYEN</sequence>
<gene>
    <name evidence="5" type="ORF">TIFTF001_007861</name>
</gene>
<name>A0AA87ZS01_FICCA</name>
<keyword evidence="6" id="KW-1185">Reference proteome</keyword>
<dbReference type="PANTHER" id="PTHR33138:SF27">
    <property type="entry name" value="WALL-ASSOCIATED RECEPTOR KINASE C-TERMINAL DOMAIN-CONTAINING PROTEIN"/>
    <property type="match status" value="1"/>
</dbReference>
<protein>
    <recommendedName>
        <fullName evidence="4">Wall-associated receptor kinase galacturonan-binding domain-containing protein</fullName>
    </recommendedName>
</protein>
<dbReference type="PROSITE" id="PS51257">
    <property type="entry name" value="PROKAR_LIPOPROTEIN"/>
    <property type="match status" value="1"/>
</dbReference>